<reference evidence="2 3" key="1">
    <citation type="journal article" date="2014" name="FEMS Microbiol. Ecol.">
        <title>Genomic differentiation among two strains of the PS1 clade isolated from geographically separated marine habitats.</title>
        <authorList>
            <person name="Jimenez-Infante F."/>
            <person name="Ngugi D.K."/>
            <person name="Alam I."/>
            <person name="Rashid M."/>
            <person name="Baalawi W."/>
            <person name="Kamau A.A."/>
            <person name="Bajic V.B."/>
            <person name="Stingl U."/>
        </authorList>
    </citation>
    <scope>NUCLEOTIDE SEQUENCE [LARGE SCALE GENOMIC DNA]</scope>
    <source>
        <strain evidence="2 3">RS24</strain>
    </source>
</reference>
<sequence length="369" mass="41401">MNNMKYLASLFIAFFLFSFVVFTQPAIAVDYRLVKITDELNEPWGLAFLPNGDLLVTELSGSLKRVSNGKVSDPIHNVPEVLYEGQGGLMDVVLHPNFTTNNLVYLTYAAGTSEANHLVLMRARLEGDTLMNPEILYKTQNRNRPVHYGGRLVFLNDGSLILTHGDAFDEREKAQDLSSSSGKILRLTETGDVPPDNPFINQSGVLPEIFSYGHRNPQAVVYDPQSNLIYTHEHGPRGGDELNLMRPGVNYGWPAITYGIDYSGATISPYTSLPGMEQPLTYWDPSIAPSGMTLYQGELFPKWQGDLFLTSLRFKNVYRIDMQDRTPGDQQTLFSDIKERLRDIRTAPDGSLYILAEGENGTIWQVLRK</sequence>
<dbReference type="PATRIC" id="fig|1397666.3.peg.1899"/>
<name>U2W8T5_9PROT</name>
<dbReference type="EMBL" id="AWXE01000005">
    <property type="protein sequence ID" value="ERL45999.1"/>
    <property type="molecule type" value="Genomic_DNA"/>
</dbReference>
<evidence type="ECO:0000259" key="1">
    <source>
        <dbReference type="Pfam" id="PF07995"/>
    </source>
</evidence>
<protein>
    <recommendedName>
        <fullName evidence="1">Glucose/Sorbosone dehydrogenase domain-containing protein</fullName>
    </recommendedName>
</protein>
<evidence type="ECO:0000313" key="2">
    <source>
        <dbReference type="EMBL" id="ERL45999.1"/>
    </source>
</evidence>
<proteinExistence type="predicted"/>
<dbReference type="PANTHER" id="PTHR19328">
    <property type="entry name" value="HEDGEHOG-INTERACTING PROTEIN"/>
    <property type="match status" value="1"/>
</dbReference>
<organism evidence="2 3">
    <name type="scientific">Candidatus Micropelagius thuwalensis</name>
    <dbReference type="NCBI Taxonomy" id="1397666"/>
    <lineage>
        <taxon>Bacteria</taxon>
        <taxon>Pseudomonadati</taxon>
        <taxon>Pseudomonadota</taxon>
        <taxon>Alphaproteobacteria</taxon>
        <taxon>PS1 clade</taxon>
        <taxon>Candidatus Micropelagius</taxon>
    </lineage>
</organism>
<keyword evidence="3" id="KW-1185">Reference proteome</keyword>
<gene>
    <name evidence="2" type="ORF">RS24_02065</name>
</gene>
<dbReference type="InterPro" id="IPR011041">
    <property type="entry name" value="Quinoprot_gluc/sorb_DH_b-prop"/>
</dbReference>
<dbReference type="eggNOG" id="COG2133">
    <property type="taxonomic scope" value="Bacteria"/>
</dbReference>
<dbReference type="AlphaFoldDB" id="U2W8T5"/>
<dbReference type="RefSeq" id="WP_021777972.1">
    <property type="nucleotide sequence ID" value="NZ_AWXE01000005.1"/>
</dbReference>
<dbReference type="STRING" id="1397666.RS24_02065"/>
<dbReference type="Gene3D" id="2.120.10.30">
    <property type="entry name" value="TolB, C-terminal domain"/>
    <property type="match status" value="1"/>
</dbReference>
<accession>U2W8T5</accession>
<dbReference type="InterPro" id="IPR012938">
    <property type="entry name" value="Glc/Sorbosone_DH"/>
</dbReference>
<evidence type="ECO:0000313" key="3">
    <source>
        <dbReference type="Proteomes" id="UP000016762"/>
    </source>
</evidence>
<dbReference type="SUPFAM" id="SSF50952">
    <property type="entry name" value="Soluble quinoprotein glucose dehydrogenase"/>
    <property type="match status" value="1"/>
</dbReference>
<feature type="domain" description="Glucose/Sorbosone dehydrogenase" evidence="1">
    <location>
        <begin position="40"/>
        <end position="364"/>
    </location>
</feature>
<dbReference type="InterPro" id="IPR011042">
    <property type="entry name" value="6-blade_b-propeller_TolB-like"/>
</dbReference>
<dbReference type="Pfam" id="PF07995">
    <property type="entry name" value="GSDH"/>
    <property type="match status" value="1"/>
</dbReference>
<dbReference type="OrthoDB" id="9770043at2"/>
<dbReference type="PANTHER" id="PTHR19328:SF75">
    <property type="entry name" value="ALDOSE SUGAR DEHYDROGENASE YLII"/>
    <property type="match status" value="1"/>
</dbReference>
<dbReference type="Proteomes" id="UP000016762">
    <property type="component" value="Unassembled WGS sequence"/>
</dbReference>
<comment type="caution">
    <text evidence="2">The sequence shown here is derived from an EMBL/GenBank/DDBJ whole genome shotgun (WGS) entry which is preliminary data.</text>
</comment>